<dbReference type="Proteomes" id="UP001175226">
    <property type="component" value="Unassembled WGS sequence"/>
</dbReference>
<sequence>MLCDSTLDGYKFPNDRDRLITMLFADDTTIIWRKVQVIPIGSLGYKQTVLETRKTSPVQTAIPADVHIARDGEAVRIVGTLGEFDVWEKTHPTIEGRRLLIQMYVGELTQFLTRAQGMPDSVLLQIQKMISNFAWDNLLNRSIMSATIAEGGMQVLDIKIRNDVIEVMKLKSYLRFD</sequence>
<name>A0AA39MY20_9AGAR</name>
<gene>
    <name evidence="1" type="ORF">EV421DRAFT_1888685</name>
</gene>
<evidence type="ECO:0000313" key="1">
    <source>
        <dbReference type="EMBL" id="KAK0450872.1"/>
    </source>
</evidence>
<reference evidence="1" key="1">
    <citation type="submission" date="2023-06" db="EMBL/GenBank/DDBJ databases">
        <authorList>
            <consortium name="Lawrence Berkeley National Laboratory"/>
            <person name="Ahrendt S."/>
            <person name="Sahu N."/>
            <person name="Indic B."/>
            <person name="Wong-Bajracharya J."/>
            <person name="Merenyi Z."/>
            <person name="Ke H.-M."/>
            <person name="Monk M."/>
            <person name="Kocsube S."/>
            <person name="Drula E."/>
            <person name="Lipzen A."/>
            <person name="Balint B."/>
            <person name="Henrissat B."/>
            <person name="Andreopoulos B."/>
            <person name="Martin F.M."/>
            <person name="Harder C.B."/>
            <person name="Rigling D."/>
            <person name="Ford K.L."/>
            <person name="Foster G.D."/>
            <person name="Pangilinan J."/>
            <person name="Papanicolaou A."/>
            <person name="Barry K."/>
            <person name="LaButti K."/>
            <person name="Viragh M."/>
            <person name="Koriabine M."/>
            <person name="Yan M."/>
            <person name="Riley R."/>
            <person name="Champramary S."/>
            <person name="Plett K.L."/>
            <person name="Tsai I.J."/>
            <person name="Slot J."/>
            <person name="Sipos G."/>
            <person name="Plett J."/>
            <person name="Nagy L.G."/>
            <person name="Grigoriev I.V."/>
        </authorList>
    </citation>
    <scope>NUCLEOTIDE SEQUENCE</scope>
    <source>
        <strain evidence="1">FPL87.14</strain>
    </source>
</reference>
<proteinExistence type="predicted"/>
<evidence type="ECO:0000313" key="2">
    <source>
        <dbReference type="Proteomes" id="UP001175226"/>
    </source>
</evidence>
<protein>
    <submittedName>
        <fullName evidence="1">Uncharacterized protein</fullName>
    </submittedName>
</protein>
<organism evidence="1 2">
    <name type="scientific">Armillaria borealis</name>
    <dbReference type="NCBI Taxonomy" id="47425"/>
    <lineage>
        <taxon>Eukaryota</taxon>
        <taxon>Fungi</taxon>
        <taxon>Dikarya</taxon>
        <taxon>Basidiomycota</taxon>
        <taxon>Agaricomycotina</taxon>
        <taxon>Agaricomycetes</taxon>
        <taxon>Agaricomycetidae</taxon>
        <taxon>Agaricales</taxon>
        <taxon>Marasmiineae</taxon>
        <taxon>Physalacriaceae</taxon>
        <taxon>Armillaria</taxon>
    </lineage>
</organism>
<keyword evidence="2" id="KW-1185">Reference proteome</keyword>
<dbReference type="EMBL" id="JAUEPT010000006">
    <property type="protein sequence ID" value="KAK0450872.1"/>
    <property type="molecule type" value="Genomic_DNA"/>
</dbReference>
<dbReference type="AlphaFoldDB" id="A0AA39MY20"/>
<accession>A0AA39MY20</accession>
<comment type="caution">
    <text evidence="1">The sequence shown here is derived from an EMBL/GenBank/DDBJ whole genome shotgun (WGS) entry which is preliminary data.</text>
</comment>